<comment type="caution">
    <text evidence="1">The sequence shown here is derived from an EMBL/GenBank/DDBJ whole genome shotgun (WGS) entry which is preliminary data.</text>
</comment>
<gene>
    <name evidence="1" type="ORF">GS4_24_00500</name>
</gene>
<evidence type="ECO:0000313" key="2">
    <source>
        <dbReference type="Proteomes" id="UP000011666"/>
    </source>
</evidence>
<organism evidence="1 2">
    <name type="scientific">Gordonia soli NBRC 108243</name>
    <dbReference type="NCBI Taxonomy" id="1223545"/>
    <lineage>
        <taxon>Bacteria</taxon>
        <taxon>Bacillati</taxon>
        <taxon>Actinomycetota</taxon>
        <taxon>Actinomycetes</taxon>
        <taxon>Mycobacteriales</taxon>
        <taxon>Gordoniaceae</taxon>
        <taxon>Gordonia</taxon>
    </lineage>
</organism>
<proteinExistence type="predicted"/>
<dbReference type="Proteomes" id="UP000011666">
    <property type="component" value="Unassembled WGS sequence"/>
</dbReference>
<dbReference type="EMBL" id="BANX01000024">
    <property type="protein sequence ID" value="GAC69404.1"/>
    <property type="molecule type" value="Genomic_DNA"/>
</dbReference>
<dbReference type="eggNOG" id="ENOG5031W2F">
    <property type="taxonomic scope" value="Bacteria"/>
</dbReference>
<keyword evidence="2" id="KW-1185">Reference proteome</keyword>
<accession>M0QLX5</accession>
<protein>
    <submittedName>
        <fullName evidence="1">Uncharacterized protein</fullName>
    </submittedName>
</protein>
<dbReference type="AlphaFoldDB" id="M0QLX5"/>
<reference evidence="1 2" key="1">
    <citation type="submission" date="2013-01" db="EMBL/GenBank/DDBJ databases">
        <title>Whole genome shotgun sequence of Gordonia soli NBRC 108243.</title>
        <authorList>
            <person name="Isaki-Nakamura S."/>
            <person name="Hosoyama A."/>
            <person name="Tsuchikane K."/>
            <person name="Ando Y."/>
            <person name="Baba S."/>
            <person name="Ohji S."/>
            <person name="Hamada M."/>
            <person name="Tamura T."/>
            <person name="Yamazoe A."/>
            <person name="Yamazaki S."/>
            <person name="Fujita N."/>
        </authorList>
    </citation>
    <scope>NUCLEOTIDE SEQUENCE [LARGE SCALE GENOMIC DNA]</scope>
    <source>
        <strain evidence="1 2">NBRC 108243</strain>
    </source>
</reference>
<sequence>MNLGPEHVLAWHWPNTLWRMMMKRAAAAGLIAAGVLTGGVVSLVEAGEADATVPRVGAHCDRAEVNSLRRTKGISVVCAHTGPRSGTRWVRTAPADPVVRYAGQSCSGRYAVAATRIGVALKCVDGRWRFGP</sequence>
<evidence type="ECO:0000313" key="1">
    <source>
        <dbReference type="EMBL" id="GAC69404.1"/>
    </source>
</evidence>
<name>M0QLX5_9ACTN</name>